<gene>
    <name evidence="2" type="ORF">ADN00_19075</name>
</gene>
<dbReference type="AlphaFoldDB" id="A0A0N8GKM8"/>
<name>A0A0N8GKM8_9CHLR</name>
<evidence type="ECO:0000313" key="2">
    <source>
        <dbReference type="EMBL" id="KPL70138.1"/>
    </source>
</evidence>
<dbReference type="STRING" id="1134406.ADN00_19075"/>
<sequence length="75" mass="8254">MADSKFPQSERSHDKFPKTRTFPEGWDMSGMEASSNGKSAMASDAGHCANEQDAQAPRSPEKFPKTTTMPSGWIF</sequence>
<dbReference type="Proteomes" id="UP000050417">
    <property type="component" value="Unassembled WGS sequence"/>
</dbReference>
<feature type="compositionally biased region" description="Polar residues" evidence="1">
    <location>
        <begin position="65"/>
        <end position="75"/>
    </location>
</feature>
<accession>A0A0N8GKM8</accession>
<feature type="region of interest" description="Disordered" evidence="1">
    <location>
        <begin position="1"/>
        <end position="75"/>
    </location>
</feature>
<keyword evidence="3" id="KW-1185">Reference proteome</keyword>
<dbReference type="RefSeq" id="WP_075064631.1">
    <property type="nucleotide sequence ID" value="NZ_LGCL01000045.1"/>
</dbReference>
<reference evidence="2 3" key="1">
    <citation type="submission" date="2015-07" db="EMBL/GenBank/DDBJ databases">
        <title>Genome sequence of Ornatilinea apprima DSM 23815.</title>
        <authorList>
            <person name="Hemp J."/>
            <person name="Ward L.M."/>
            <person name="Pace L.A."/>
            <person name="Fischer W.W."/>
        </authorList>
    </citation>
    <scope>NUCLEOTIDE SEQUENCE [LARGE SCALE GENOMIC DNA]</scope>
    <source>
        <strain evidence="2 3">P3M-1</strain>
    </source>
</reference>
<organism evidence="2 3">
    <name type="scientific">Ornatilinea apprima</name>
    <dbReference type="NCBI Taxonomy" id="1134406"/>
    <lineage>
        <taxon>Bacteria</taxon>
        <taxon>Bacillati</taxon>
        <taxon>Chloroflexota</taxon>
        <taxon>Anaerolineae</taxon>
        <taxon>Anaerolineales</taxon>
        <taxon>Anaerolineaceae</taxon>
        <taxon>Ornatilinea</taxon>
    </lineage>
</organism>
<protein>
    <submittedName>
        <fullName evidence="2">Uncharacterized protein</fullName>
    </submittedName>
</protein>
<feature type="compositionally biased region" description="Basic and acidic residues" evidence="1">
    <location>
        <begin position="8"/>
        <end position="17"/>
    </location>
</feature>
<comment type="caution">
    <text evidence="2">The sequence shown here is derived from an EMBL/GenBank/DDBJ whole genome shotgun (WGS) entry which is preliminary data.</text>
</comment>
<evidence type="ECO:0000313" key="3">
    <source>
        <dbReference type="Proteomes" id="UP000050417"/>
    </source>
</evidence>
<evidence type="ECO:0000256" key="1">
    <source>
        <dbReference type="SAM" id="MobiDB-lite"/>
    </source>
</evidence>
<dbReference type="EMBL" id="LGCL01000045">
    <property type="protein sequence ID" value="KPL70138.1"/>
    <property type="molecule type" value="Genomic_DNA"/>
</dbReference>
<proteinExistence type="predicted"/>